<dbReference type="PANTHER" id="PTHR11575">
    <property type="entry name" value="5'-NUCLEOTIDASE-RELATED"/>
    <property type="match status" value="1"/>
</dbReference>
<dbReference type="SUPFAM" id="SSF55816">
    <property type="entry name" value="5'-nucleotidase (syn. UDP-sugar hydrolase), C-terminal domain"/>
    <property type="match status" value="1"/>
</dbReference>
<dbReference type="Proteomes" id="UP001497383">
    <property type="component" value="Chromosome 4"/>
</dbReference>
<dbReference type="RefSeq" id="XP_066830775.1">
    <property type="nucleotide sequence ID" value="XM_066973991.1"/>
</dbReference>
<reference evidence="3 4" key="1">
    <citation type="submission" date="2024-03" db="EMBL/GenBank/DDBJ databases">
        <authorList>
            <person name="Brejova B."/>
        </authorList>
    </citation>
    <scope>NUCLEOTIDE SEQUENCE [LARGE SCALE GENOMIC DNA]</scope>
    <source>
        <strain evidence="3 4">CBS 14171</strain>
    </source>
</reference>
<dbReference type="Gene3D" id="3.60.21.10">
    <property type="match status" value="1"/>
</dbReference>
<dbReference type="Gene3D" id="3.90.780.10">
    <property type="entry name" value="5'-Nucleotidase, C-terminal domain"/>
    <property type="match status" value="2"/>
</dbReference>
<dbReference type="InterPro" id="IPR014485">
    <property type="entry name" value="Pesterase_C1039"/>
</dbReference>
<dbReference type="InterPro" id="IPR006179">
    <property type="entry name" value="5_nucleotidase/apyrase"/>
</dbReference>
<organism evidence="3 4">
    <name type="scientific">Lodderomyces beijingensis</name>
    <dbReference type="NCBI Taxonomy" id="1775926"/>
    <lineage>
        <taxon>Eukaryota</taxon>
        <taxon>Fungi</taxon>
        <taxon>Dikarya</taxon>
        <taxon>Ascomycota</taxon>
        <taxon>Saccharomycotina</taxon>
        <taxon>Pichiomycetes</taxon>
        <taxon>Debaryomycetaceae</taxon>
        <taxon>Candida/Lodderomyces clade</taxon>
        <taxon>Lodderomyces</taxon>
    </lineage>
</organism>
<proteinExistence type="predicted"/>
<dbReference type="InterPro" id="IPR029052">
    <property type="entry name" value="Metallo-depent_PP-like"/>
</dbReference>
<feature type="signal peptide" evidence="1">
    <location>
        <begin position="1"/>
        <end position="17"/>
    </location>
</feature>
<evidence type="ECO:0000313" key="3">
    <source>
        <dbReference type="EMBL" id="CAK9439737.1"/>
    </source>
</evidence>
<evidence type="ECO:0000313" key="4">
    <source>
        <dbReference type="Proteomes" id="UP001497383"/>
    </source>
</evidence>
<dbReference type="PANTHER" id="PTHR11575:SF22">
    <property type="entry name" value="ADL392WP"/>
    <property type="match status" value="1"/>
</dbReference>
<dbReference type="SUPFAM" id="SSF56300">
    <property type="entry name" value="Metallo-dependent phosphatases"/>
    <property type="match status" value="1"/>
</dbReference>
<protein>
    <recommendedName>
        <fullName evidence="2">Putative 5'-nucleotidase C-terminal domain-containing protein</fullName>
    </recommendedName>
</protein>
<evidence type="ECO:0000256" key="1">
    <source>
        <dbReference type="SAM" id="SignalP"/>
    </source>
</evidence>
<evidence type="ECO:0000259" key="2">
    <source>
        <dbReference type="Pfam" id="PF21953"/>
    </source>
</evidence>
<accession>A0ABP0ZN85</accession>
<feature type="domain" description="Putative 5'-nucleotidase C-terminal" evidence="2">
    <location>
        <begin position="366"/>
        <end position="553"/>
    </location>
</feature>
<dbReference type="InterPro" id="IPR036907">
    <property type="entry name" value="5'-Nucleotdase_C_sf"/>
</dbReference>
<keyword evidence="4" id="KW-1185">Reference proteome</keyword>
<dbReference type="EMBL" id="OZ022408">
    <property type="protein sequence ID" value="CAK9439737.1"/>
    <property type="molecule type" value="Genomic_DNA"/>
</dbReference>
<sequence>MIGFAFVVSCFILVTNASILTDGSLLPLDQPLIRNLTWKDVNFLHTTDTHGWYSGHLNQKQYSANWGDFVSFAAHMRQIAHGQGQDLLLVDSGDRHDGNGLSDITTPNGLKSTPIFIKQSYDILTIGNHELYLLENSVMEYETVVRHFQDKYVCSNVEFKLDNGTFVPFGSKYRYFETPVQRKRVLAFGFLFDFKRFNSGTKVTPIAEEMAKKWFAETLRRYQGLVDLIIIAGHTPIAHDWPEFYALHGHLRRYYPDTIIQYFGGHSHIRDFTVFDDKATGIQSGRYCETVGWVSIDMEEQKQQELSVKERFSRSYIDFNLDSFHKHTNTSASTFDTPSGKQVTELIVKTRKELKLNKLIGTVNTNYYVDYVPEDHPKSIFNLLCNKVLPTLPGSGERLIVINTGSIRYDLYKGPYTVDSMYIVCPFENRWVNLTVPKSVASKVAQKLNDASYIATTSRLKPPQQYLNKFLVSKSVSDHGFSQTPFSLGDNLGQRLSKGYVTHDDFGSGGDDTLHRAVVNFKVPNVVQSVQFEDEVDSNVDLVFYEFITPNILWALKELDYKLDNVVPDVYSNIYLGALLNEKIKHSSL</sequence>
<dbReference type="CDD" id="cd07407">
    <property type="entry name" value="MPP_YHR202W_N"/>
    <property type="match status" value="1"/>
</dbReference>
<name>A0ABP0ZN85_9ASCO</name>
<dbReference type="InterPro" id="IPR053828">
    <property type="entry name" value="Nucleosidase_C"/>
</dbReference>
<dbReference type="GeneID" id="92209033"/>
<feature type="chain" id="PRO_5046648369" description="Putative 5'-nucleotidase C-terminal domain-containing protein" evidence="1">
    <location>
        <begin position="18"/>
        <end position="589"/>
    </location>
</feature>
<dbReference type="InterPro" id="IPR041823">
    <property type="entry name" value="YHR202W_N"/>
</dbReference>
<dbReference type="PIRSF" id="PIRSF017316">
    <property type="entry name" value="Pesterase_C1039"/>
    <property type="match status" value="1"/>
</dbReference>
<keyword evidence="1" id="KW-0732">Signal</keyword>
<gene>
    <name evidence="3" type="ORF">LODBEIA_P38370</name>
</gene>
<dbReference type="Pfam" id="PF21953">
    <property type="entry name" value="NadN_nucleosid_C"/>
    <property type="match status" value="1"/>
</dbReference>